<protein>
    <submittedName>
        <fullName evidence="2">Uncharacterized protein</fullName>
    </submittedName>
</protein>
<keyword evidence="1" id="KW-0812">Transmembrane</keyword>
<dbReference type="AlphaFoldDB" id="A0AA41G550"/>
<evidence type="ECO:0000313" key="2">
    <source>
        <dbReference type="EMBL" id="MBV0903693.1"/>
    </source>
</evidence>
<sequence>MSNGDPVSVSALPRFGVAVSALSVLVVCGLVAPAPAPLALAVVGGLALGAGLGRDAEFALTAGVAGLFAAVLVAGSEGRSVEWMLAAAVPVVLAWVTARHALRLGAQVGRAAGTLRVELVHLVSTTVLLAAGGGVGYLAYRSVAGSPSPLALGLLLLAVVAFTVSLR</sequence>
<dbReference type="RefSeq" id="WP_162414733.1">
    <property type="nucleotide sequence ID" value="NZ_JAHQXE010000006.1"/>
</dbReference>
<keyword evidence="1" id="KW-0472">Membrane</keyword>
<feature type="transmembrane region" description="Helical" evidence="1">
    <location>
        <begin position="81"/>
        <end position="98"/>
    </location>
</feature>
<keyword evidence="3" id="KW-1185">Reference proteome</keyword>
<dbReference type="Pfam" id="PF24363">
    <property type="entry name" value="DUF7519"/>
    <property type="match status" value="1"/>
</dbReference>
<reference evidence="2" key="1">
    <citation type="submission" date="2021-06" db="EMBL/GenBank/DDBJ databases">
        <title>New haloarchaea isolates fom saline soil.</title>
        <authorList>
            <person name="Duran-Viseras A."/>
            <person name="Sanchez-Porro C.S."/>
            <person name="Ventosa A."/>
        </authorList>
    </citation>
    <scope>NUCLEOTIDE SEQUENCE</scope>
    <source>
        <strain evidence="2">JCM 18369</strain>
    </source>
</reference>
<feature type="transmembrane region" description="Helical" evidence="1">
    <location>
        <begin position="119"/>
        <end position="140"/>
    </location>
</feature>
<accession>A0AA41G550</accession>
<dbReference type="InterPro" id="IPR055941">
    <property type="entry name" value="DUF7519"/>
</dbReference>
<feature type="transmembrane region" description="Helical" evidence="1">
    <location>
        <begin position="20"/>
        <end position="46"/>
    </location>
</feature>
<evidence type="ECO:0000313" key="3">
    <source>
        <dbReference type="Proteomes" id="UP001166304"/>
    </source>
</evidence>
<gene>
    <name evidence="2" type="ORF">KTS37_18060</name>
</gene>
<dbReference type="EMBL" id="JAHQXE010000006">
    <property type="protein sequence ID" value="MBV0903693.1"/>
    <property type="molecule type" value="Genomic_DNA"/>
</dbReference>
<feature type="transmembrane region" description="Helical" evidence="1">
    <location>
        <begin position="146"/>
        <end position="166"/>
    </location>
</feature>
<organism evidence="2 3">
    <name type="scientific">Haloarcula salina</name>
    <dbReference type="NCBI Taxonomy" id="1429914"/>
    <lineage>
        <taxon>Archaea</taxon>
        <taxon>Methanobacteriati</taxon>
        <taxon>Methanobacteriota</taxon>
        <taxon>Stenosarchaea group</taxon>
        <taxon>Halobacteria</taxon>
        <taxon>Halobacteriales</taxon>
        <taxon>Haloarculaceae</taxon>
        <taxon>Haloarcula</taxon>
    </lineage>
</organism>
<name>A0AA41G550_9EURY</name>
<dbReference type="Proteomes" id="UP001166304">
    <property type="component" value="Unassembled WGS sequence"/>
</dbReference>
<keyword evidence="1" id="KW-1133">Transmembrane helix</keyword>
<feature type="transmembrane region" description="Helical" evidence="1">
    <location>
        <begin position="58"/>
        <end position="75"/>
    </location>
</feature>
<comment type="caution">
    <text evidence="2">The sequence shown here is derived from an EMBL/GenBank/DDBJ whole genome shotgun (WGS) entry which is preliminary data.</text>
</comment>
<proteinExistence type="predicted"/>
<evidence type="ECO:0000256" key="1">
    <source>
        <dbReference type="SAM" id="Phobius"/>
    </source>
</evidence>